<dbReference type="EMBL" id="CP023518">
    <property type="protein sequence ID" value="ATF77424.1"/>
    <property type="molecule type" value="Genomic_DNA"/>
</dbReference>
<dbReference type="InterPro" id="IPR026349">
    <property type="entry name" value="CHP04255"/>
</dbReference>
<evidence type="ECO:0000313" key="2">
    <source>
        <dbReference type="Proteomes" id="UP000218103"/>
    </source>
</evidence>
<protein>
    <submittedName>
        <fullName evidence="1">TIGR04255 family protein</fullName>
    </submittedName>
</protein>
<name>A0ABM6NTA8_BURCE</name>
<accession>A0ABM6NTA8</accession>
<evidence type="ECO:0000313" key="1">
    <source>
        <dbReference type="EMBL" id="ATF77424.1"/>
    </source>
</evidence>
<organism evidence="1 2">
    <name type="scientific">Burkholderia cepacia</name>
    <name type="common">Pseudomonas cepacia</name>
    <dbReference type="NCBI Taxonomy" id="292"/>
    <lineage>
        <taxon>Bacteria</taxon>
        <taxon>Pseudomonadati</taxon>
        <taxon>Pseudomonadota</taxon>
        <taxon>Betaproteobacteria</taxon>
        <taxon>Burkholderiales</taxon>
        <taxon>Burkholderiaceae</taxon>
        <taxon>Burkholderia</taxon>
        <taxon>Burkholderia cepacia complex</taxon>
    </lineage>
</organism>
<gene>
    <name evidence="1" type="ORF">CO711_08160</name>
</gene>
<dbReference type="RefSeq" id="WP_081040769.1">
    <property type="nucleotide sequence ID" value="NZ_BCNU01000026.1"/>
</dbReference>
<keyword evidence="2" id="KW-1185">Reference proteome</keyword>
<reference evidence="2" key="1">
    <citation type="submission" date="2017-09" db="EMBL/GenBank/DDBJ databases">
        <title>FDA dAtabase for Regulatory Grade micrObial Sequences (FDA-ARGOS): Supporting development and validation of Infectious Disease Dx tests.</title>
        <authorList>
            <person name="Minogue T."/>
            <person name="Wolcott M."/>
            <person name="Wasieloski L."/>
            <person name="Aguilar W."/>
            <person name="Moore D."/>
            <person name="Tallon L.J."/>
            <person name="Sadzewicz L."/>
            <person name="Ott S."/>
            <person name="Zhao X."/>
            <person name="Nagaraj S."/>
            <person name="Vavikolanu K."/>
            <person name="Aluvathingal J."/>
            <person name="Nadendla S."/>
            <person name="Sichtig H."/>
        </authorList>
    </citation>
    <scope>NUCLEOTIDE SEQUENCE [LARGE SCALE GENOMIC DNA]</scope>
    <source>
        <strain evidence="2">FDAARGOS_388</strain>
    </source>
</reference>
<sequence>MSAQTLPTYKTPPLSEVTFGVQFAPLTRFKSAHIGLLWERFRKEFPNVEQVAPIADSGVEVPLDSSTGLPHPRTWFINASESRLVQFQPDRLYYNWRTKEQEPAYPRFAEIAACFFETYAQLQSWADEAVLGTVDVRAFSLAYTNHIAIPPDSDVSQLAATILTDFHWDEDRERFLTKPRALGWSAVFPLPDDRGHMTAKVSEGLRTFDSQKVLVLELAAGGKAASSTPVAIREWFDIAHAYIVNAFADLTQIDVQKTKWGRV</sequence>
<proteinExistence type="predicted"/>
<dbReference type="NCBIfam" id="TIGR04255">
    <property type="entry name" value="sporadTIGR04255"/>
    <property type="match status" value="1"/>
</dbReference>
<dbReference type="Proteomes" id="UP000218103">
    <property type="component" value="Chromosome 1"/>
</dbReference>